<feature type="domain" description="Phosphoribosyltransferase" evidence="2">
    <location>
        <begin position="43"/>
        <end position="172"/>
    </location>
</feature>
<evidence type="ECO:0000259" key="2">
    <source>
        <dbReference type="Pfam" id="PF00156"/>
    </source>
</evidence>
<keyword evidence="3" id="KW-0808">Transferase</keyword>
<dbReference type="InterPro" id="IPR000836">
    <property type="entry name" value="PRTase_dom"/>
</dbReference>
<dbReference type="CDD" id="cd06223">
    <property type="entry name" value="PRTases_typeI"/>
    <property type="match status" value="1"/>
</dbReference>
<organism evidence="3 4">
    <name type="scientific">Xylanibacter ruminicola</name>
    <name type="common">Prevotella ruminicola</name>
    <dbReference type="NCBI Taxonomy" id="839"/>
    <lineage>
        <taxon>Bacteria</taxon>
        <taxon>Pseudomonadati</taxon>
        <taxon>Bacteroidota</taxon>
        <taxon>Bacteroidia</taxon>
        <taxon>Bacteroidales</taxon>
        <taxon>Prevotellaceae</taxon>
        <taxon>Xylanibacter</taxon>
    </lineage>
</organism>
<dbReference type="RefSeq" id="WP_074759994.1">
    <property type="nucleotide sequence ID" value="NZ_FNRF01000001.1"/>
</dbReference>
<gene>
    <name evidence="3" type="ORF">SAMN05216462_0393</name>
</gene>
<evidence type="ECO:0000256" key="1">
    <source>
        <dbReference type="ARBA" id="ARBA00008007"/>
    </source>
</evidence>
<reference evidence="3 4" key="1">
    <citation type="submission" date="2016-10" db="EMBL/GenBank/DDBJ databases">
        <authorList>
            <person name="de Groot N.N."/>
        </authorList>
    </citation>
    <scope>NUCLEOTIDE SEQUENCE [LARGE SCALE GENOMIC DNA]</scope>
    <source>
        <strain evidence="3 4">D31d</strain>
    </source>
</reference>
<proteinExistence type="inferred from homology"/>
<dbReference type="InterPro" id="IPR051910">
    <property type="entry name" value="ComF/GntX_DNA_util-trans"/>
</dbReference>
<dbReference type="SUPFAM" id="SSF53271">
    <property type="entry name" value="PRTase-like"/>
    <property type="match status" value="1"/>
</dbReference>
<dbReference type="PANTHER" id="PTHR47505">
    <property type="entry name" value="DNA UTILIZATION PROTEIN YHGH"/>
    <property type="match status" value="1"/>
</dbReference>
<dbReference type="GO" id="GO:0016740">
    <property type="term" value="F:transferase activity"/>
    <property type="evidence" value="ECO:0007669"/>
    <property type="project" value="UniProtKB-KW"/>
</dbReference>
<dbReference type="Pfam" id="PF00156">
    <property type="entry name" value="Pribosyltran"/>
    <property type="match status" value="1"/>
</dbReference>
<sequence>MLKYALFDYIPKRKMRRATFEQQDTTRKVLDFKAGKQYATRWAAREMARAIRHNDLSDTIIVCIPASCKRTNDRRYKQFMKELCELTGAINGFDLVQPMGKRRKAHIDHVHEIADGASECIHINDNALKGKKVLVVDDIVTTGKTANSFIDMLQSAGADVRGALFLSKTKSYRKNH</sequence>
<name>A0A1H3XVY1_XYLRU</name>
<dbReference type="AlphaFoldDB" id="A0A1H3XVY1"/>
<dbReference type="InterPro" id="IPR029057">
    <property type="entry name" value="PRTase-like"/>
</dbReference>
<comment type="similarity">
    <text evidence="1">Belongs to the ComF/GntX family.</text>
</comment>
<evidence type="ECO:0000313" key="4">
    <source>
        <dbReference type="Proteomes" id="UP000182257"/>
    </source>
</evidence>
<dbReference type="Proteomes" id="UP000182257">
    <property type="component" value="Unassembled WGS sequence"/>
</dbReference>
<protein>
    <submittedName>
        <fullName evidence="3">Phosphoribosyl transferase domain-containing protein</fullName>
    </submittedName>
</protein>
<evidence type="ECO:0000313" key="3">
    <source>
        <dbReference type="EMBL" id="SEA03609.1"/>
    </source>
</evidence>
<dbReference type="PANTHER" id="PTHR47505:SF1">
    <property type="entry name" value="DNA UTILIZATION PROTEIN YHGH"/>
    <property type="match status" value="1"/>
</dbReference>
<dbReference type="Gene3D" id="3.40.50.2020">
    <property type="match status" value="1"/>
</dbReference>
<accession>A0A1H3XVY1</accession>
<dbReference type="EMBL" id="FNRF01000001">
    <property type="protein sequence ID" value="SEA03609.1"/>
    <property type="molecule type" value="Genomic_DNA"/>
</dbReference>